<dbReference type="InterPro" id="IPR027417">
    <property type="entry name" value="P-loop_NTPase"/>
</dbReference>
<dbReference type="Gene3D" id="3.90.320.10">
    <property type="match status" value="1"/>
</dbReference>
<name>A0A1Q5PM27_9ACTO</name>
<dbReference type="SUPFAM" id="SSF52980">
    <property type="entry name" value="Restriction endonuclease-like"/>
    <property type="match status" value="1"/>
</dbReference>
<keyword evidence="13" id="KW-1185">Reference proteome</keyword>
<keyword evidence="1" id="KW-0540">Nuclease</keyword>
<keyword evidence="2" id="KW-0547">Nucleotide-binding</keyword>
<keyword evidence="7" id="KW-0067">ATP-binding</keyword>
<keyword evidence="8" id="KW-0238">DNA-binding</keyword>
<comment type="caution">
    <text evidence="12">The sequence shown here is derived from an EMBL/GenBank/DDBJ whole genome shotgun (WGS) entry which is preliminary data.</text>
</comment>
<dbReference type="Pfam" id="PF12705">
    <property type="entry name" value="PDDEXK_1"/>
    <property type="match status" value="1"/>
</dbReference>
<dbReference type="GO" id="GO:0000725">
    <property type="term" value="P:recombinational repair"/>
    <property type="evidence" value="ECO:0007669"/>
    <property type="project" value="TreeGrafter"/>
</dbReference>
<evidence type="ECO:0000256" key="9">
    <source>
        <dbReference type="ARBA" id="ARBA00023204"/>
    </source>
</evidence>
<feature type="region of interest" description="Disordered" evidence="10">
    <location>
        <begin position="1065"/>
        <end position="1085"/>
    </location>
</feature>
<evidence type="ECO:0000256" key="8">
    <source>
        <dbReference type="ARBA" id="ARBA00023125"/>
    </source>
</evidence>
<evidence type="ECO:0000256" key="7">
    <source>
        <dbReference type="ARBA" id="ARBA00022840"/>
    </source>
</evidence>
<dbReference type="GO" id="GO:0043138">
    <property type="term" value="F:3'-5' DNA helicase activity"/>
    <property type="evidence" value="ECO:0007669"/>
    <property type="project" value="TreeGrafter"/>
</dbReference>
<dbReference type="InterPro" id="IPR011604">
    <property type="entry name" value="PDDEXK-like_dom_sf"/>
</dbReference>
<evidence type="ECO:0000256" key="3">
    <source>
        <dbReference type="ARBA" id="ARBA00022763"/>
    </source>
</evidence>
<dbReference type="InterPro" id="IPR011335">
    <property type="entry name" value="Restrct_endonuc-II-like"/>
</dbReference>
<dbReference type="PANTHER" id="PTHR11070:SF2">
    <property type="entry name" value="ATP-DEPENDENT DNA HELICASE SRS2"/>
    <property type="match status" value="1"/>
</dbReference>
<dbReference type="PANTHER" id="PTHR11070">
    <property type="entry name" value="UVRD / RECB / PCRA DNA HELICASE FAMILY MEMBER"/>
    <property type="match status" value="1"/>
</dbReference>
<keyword evidence="4" id="KW-0378">Hydrolase</keyword>
<dbReference type="InterPro" id="IPR000212">
    <property type="entry name" value="DNA_helicase_UvrD/REP"/>
</dbReference>
<dbReference type="SUPFAM" id="SSF52540">
    <property type="entry name" value="P-loop containing nucleoside triphosphate hydrolases"/>
    <property type="match status" value="1"/>
</dbReference>
<proteinExistence type="predicted"/>
<dbReference type="Gene3D" id="1.10.486.10">
    <property type="entry name" value="PCRA, domain 4"/>
    <property type="match status" value="1"/>
</dbReference>
<dbReference type="GO" id="GO:0005524">
    <property type="term" value="F:ATP binding"/>
    <property type="evidence" value="ECO:0007669"/>
    <property type="project" value="UniProtKB-KW"/>
</dbReference>
<keyword evidence="9" id="KW-0234">DNA repair</keyword>
<keyword evidence="5" id="KW-0347">Helicase</keyword>
<evidence type="ECO:0000256" key="10">
    <source>
        <dbReference type="SAM" id="MobiDB-lite"/>
    </source>
</evidence>
<evidence type="ECO:0000256" key="2">
    <source>
        <dbReference type="ARBA" id="ARBA00022741"/>
    </source>
</evidence>
<dbReference type="GO" id="GO:0003677">
    <property type="term" value="F:DNA binding"/>
    <property type="evidence" value="ECO:0007669"/>
    <property type="project" value="UniProtKB-KW"/>
</dbReference>
<keyword evidence="6" id="KW-0269">Exonuclease</keyword>
<evidence type="ECO:0000256" key="1">
    <source>
        <dbReference type="ARBA" id="ARBA00022722"/>
    </source>
</evidence>
<evidence type="ECO:0000259" key="11">
    <source>
        <dbReference type="PROSITE" id="PS51217"/>
    </source>
</evidence>
<dbReference type="RefSeq" id="WP_075361868.1">
    <property type="nucleotide sequence ID" value="NZ_MPDM01000006.1"/>
</dbReference>
<evidence type="ECO:0000256" key="4">
    <source>
        <dbReference type="ARBA" id="ARBA00022801"/>
    </source>
</evidence>
<organism evidence="12 13">
    <name type="scientific">Boudabousia marimammalium</name>
    <dbReference type="NCBI Taxonomy" id="156892"/>
    <lineage>
        <taxon>Bacteria</taxon>
        <taxon>Bacillati</taxon>
        <taxon>Actinomycetota</taxon>
        <taxon>Actinomycetes</taxon>
        <taxon>Actinomycetales</taxon>
        <taxon>Actinomycetaceae</taxon>
        <taxon>Boudabousia</taxon>
    </lineage>
</organism>
<evidence type="ECO:0000256" key="5">
    <source>
        <dbReference type="ARBA" id="ARBA00022806"/>
    </source>
</evidence>
<protein>
    <recommendedName>
        <fullName evidence="11">UvrD-like helicase C-terminal domain-containing protein</fullName>
    </recommendedName>
</protein>
<feature type="domain" description="UvrD-like helicase C-terminal" evidence="11">
    <location>
        <begin position="356"/>
        <end position="682"/>
    </location>
</feature>
<keyword evidence="3" id="KW-0227">DNA damage</keyword>
<dbReference type="PROSITE" id="PS51217">
    <property type="entry name" value="UVRD_HELICASE_CTER"/>
    <property type="match status" value="1"/>
</dbReference>
<evidence type="ECO:0000256" key="6">
    <source>
        <dbReference type="ARBA" id="ARBA00022839"/>
    </source>
</evidence>
<dbReference type="InterPro" id="IPR014017">
    <property type="entry name" value="DNA_helicase_UvrD-like_C"/>
</dbReference>
<dbReference type="AlphaFoldDB" id="A0A1Q5PM27"/>
<dbReference type="Gene3D" id="3.40.50.300">
    <property type="entry name" value="P-loop containing nucleotide triphosphate hydrolases"/>
    <property type="match status" value="2"/>
</dbReference>
<evidence type="ECO:0000313" key="12">
    <source>
        <dbReference type="EMBL" id="OKL48099.1"/>
    </source>
</evidence>
<dbReference type="Pfam" id="PF13361">
    <property type="entry name" value="UvrD_C"/>
    <property type="match status" value="2"/>
</dbReference>
<accession>A0A1Q5PM27</accession>
<dbReference type="GO" id="GO:0004527">
    <property type="term" value="F:exonuclease activity"/>
    <property type="evidence" value="ECO:0007669"/>
    <property type="project" value="UniProtKB-KW"/>
</dbReference>
<dbReference type="STRING" id="156892.BM477_06470"/>
<dbReference type="EMBL" id="MPDM01000006">
    <property type="protein sequence ID" value="OKL48099.1"/>
    <property type="molecule type" value="Genomic_DNA"/>
</dbReference>
<sequence>MTVFNLSSVTPTAVVQLDEEQQEAVEAFSRTGRLVVEGVPGSGLTTVAQRALVVGIAAEAAKAEWPNLRPPVMVVGSRSRAMSVQQSTRALLDEANLSARPVVTPAALAFEVLRTWYVERADPLPAPVLITGAKFDAILADLITRVPSPWPAELTEEVRGSQRFRTESRSLIEAAAQARLSAAQIAHLGKETGRPEWVAVAEILQFVDVASAEIIRLQGLLPEGAADSRFESLSQIPDLAIESLGNRREGLQLIAPGAMVLAAFLLENWDDLAPLEGVNATVPRWSRIVIDGAQELSEAALEFTVAAAADSPLLITNSPHQSTSAYRGGEVKTSSALGERAGAQVIQLHGQHRLSGEIAELAADIIEKTGDNRRHLAFPQVAGESVENLEVHVFASALQEATWLSQRIRRAHLEDGVSYDQMAVIVRSRKSVETLFSQLRARGIPVQMPASSVLLSSHPVSNDLLRLLDGSISVPELLVSPLVGMDSMMVAKLKRTLAREWRIYPKYLEFGETTVSPQINDDVQADWERLHQALSQTTDLDEAVALLLSDTSLIEHYQQYCRGKQGLYSFAQLKPAARLLEVAKMARQQSPRLGLSSLWETAGKAEAWRDQAISGEEWADDYLDVVTALLRAADLWEQSNEGLNAAQFATEHLQQQIESTNLAHAGIRPPAVTILTAAASGGREWEYVFLANLCDGEWPNLVAQDHILGAGDLNAVVRWGKEYRSDPDSRRRNALNDELRMLTCAVSRARAQLIVTASSDEQNSPSLLLNALTPLEKKLKRNEDQNIEVDGVPPAFDIRGTTARLRRELLNPELGEAERVAYSALLAAIARSAKETKTESPFPREAEGAVADPKLWPEAYPLSTNAPLTPDGEEVYVSPSMVDTLKKCPLSWYTYTVASEPAKSAQEFGTFIHALAEKYPSLQAARVSSVEELASLMIKELDEAWDQIGEDRETVSGGVAWRQNVKKIELLAQYLSTTVNRVHTEYTVDARIGRAHIHGSVDRLEEHQDGAVNVTDLKTGNTVPSVKATLENSQLLAYQVALQQMGWTVSDARLVYTKGTKEASVRTQKPLINPTEGEQPPDLKHPRPLPDIQLLEGDSQSISLPVAQEYIAAAAEMMAGNSFASCGDDRCSVCSAHRYTNLNSESKGVIS</sequence>
<dbReference type="Proteomes" id="UP000186465">
    <property type="component" value="Unassembled WGS sequence"/>
</dbReference>
<evidence type="ECO:0000313" key="13">
    <source>
        <dbReference type="Proteomes" id="UP000186465"/>
    </source>
</evidence>
<reference evidence="13" key="1">
    <citation type="submission" date="2016-11" db="EMBL/GenBank/DDBJ databases">
        <title>Actinomyces gypaetusis sp. nov. isolated from Gypaetus barbatus in Qinghai Tibet Plateau China.</title>
        <authorList>
            <person name="Meng X."/>
        </authorList>
    </citation>
    <scope>NUCLEOTIDE SEQUENCE [LARGE SCALE GENOMIC DNA]</scope>
    <source>
        <strain evidence="13">DSM 15383</strain>
    </source>
</reference>
<dbReference type="OrthoDB" id="5240387at2"/>
<dbReference type="InterPro" id="IPR038726">
    <property type="entry name" value="PDDEXK_AddAB-type"/>
</dbReference>
<gene>
    <name evidence="12" type="ORF">BM477_06470</name>
</gene>